<keyword evidence="4 5" id="KW-0067">ATP-binding</keyword>
<evidence type="ECO:0000313" key="9">
    <source>
        <dbReference type="Proteomes" id="UP000031561"/>
    </source>
</evidence>
<evidence type="ECO:0000256" key="2">
    <source>
        <dbReference type="ARBA" id="ARBA00022741"/>
    </source>
</evidence>
<reference evidence="8 9" key="1">
    <citation type="journal article" date="2015" name="Genome Announc.">
        <title>Draft Genome Sequence of Filamentous Marine Cyanobacterium Lyngbya confervoides Strain BDU141951.</title>
        <authorList>
            <person name="Chandrababunaidu M.M."/>
            <person name="Sen D."/>
            <person name="Tripathy S."/>
        </authorList>
    </citation>
    <scope>NUCLEOTIDE SEQUENCE [LARGE SCALE GENOMIC DNA]</scope>
    <source>
        <strain evidence="8 9">BDU141951</strain>
    </source>
</reference>
<dbReference type="PROSITE" id="PS00107">
    <property type="entry name" value="PROTEIN_KINASE_ATP"/>
    <property type="match status" value="1"/>
</dbReference>
<evidence type="ECO:0000256" key="4">
    <source>
        <dbReference type="ARBA" id="ARBA00022840"/>
    </source>
</evidence>
<keyword evidence="3 8" id="KW-0418">Kinase</keyword>
<comment type="caution">
    <text evidence="8">The sequence shown here is derived from an EMBL/GenBank/DDBJ whole genome shotgun (WGS) entry which is preliminary data.</text>
</comment>
<dbReference type="PROSITE" id="PS00108">
    <property type="entry name" value="PROTEIN_KINASE_ST"/>
    <property type="match status" value="1"/>
</dbReference>
<dbReference type="Pfam" id="PF00069">
    <property type="entry name" value="Pkinase"/>
    <property type="match status" value="1"/>
</dbReference>
<proteinExistence type="predicted"/>
<name>A0ABD4T9H4_9CYAN</name>
<dbReference type="PANTHER" id="PTHR43289:SF34">
    <property type="entry name" value="SERINE_THREONINE-PROTEIN KINASE YBDM-RELATED"/>
    <property type="match status" value="1"/>
</dbReference>
<evidence type="ECO:0000256" key="3">
    <source>
        <dbReference type="ARBA" id="ARBA00022777"/>
    </source>
</evidence>
<keyword evidence="8" id="KW-0723">Serine/threonine-protein kinase</keyword>
<dbReference type="PANTHER" id="PTHR43289">
    <property type="entry name" value="MITOGEN-ACTIVATED PROTEIN KINASE KINASE KINASE 20-RELATED"/>
    <property type="match status" value="1"/>
</dbReference>
<feature type="region of interest" description="Disordered" evidence="6">
    <location>
        <begin position="525"/>
        <end position="546"/>
    </location>
</feature>
<evidence type="ECO:0000256" key="5">
    <source>
        <dbReference type="PROSITE-ProRule" id="PRU10141"/>
    </source>
</evidence>
<dbReference type="EMBL" id="JTHE03000117">
    <property type="protein sequence ID" value="MCM1985251.1"/>
    <property type="molecule type" value="Genomic_DNA"/>
</dbReference>
<dbReference type="SUPFAM" id="SSF56112">
    <property type="entry name" value="Protein kinase-like (PK-like)"/>
    <property type="match status" value="1"/>
</dbReference>
<dbReference type="CDD" id="cd14014">
    <property type="entry name" value="STKc_PknB_like"/>
    <property type="match status" value="1"/>
</dbReference>
<dbReference type="InterPro" id="IPR008271">
    <property type="entry name" value="Ser/Thr_kinase_AS"/>
</dbReference>
<keyword evidence="9" id="KW-1185">Reference proteome</keyword>
<accession>A0ABD4T9H4</accession>
<evidence type="ECO:0000256" key="6">
    <source>
        <dbReference type="SAM" id="MobiDB-lite"/>
    </source>
</evidence>
<feature type="domain" description="Protein kinase" evidence="7">
    <location>
        <begin position="36"/>
        <end position="312"/>
    </location>
</feature>
<gene>
    <name evidence="8" type="ORF">QQ91_0020765</name>
</gene>
<dbReference type="GO" id="GO:0004674">
    <property type="term" value="F:protein serine/threonine kinase activity"/>
    <property type="evidence" value="ECO:0007669"/>
    <property type="project" value="UniProtKB-KW"/>
</dbReference>
<dbReference type="SMART" id="SM00220">
    <property type="entry name" value="S_TKc"/>
    <property type="match status" value="1"/>
</dbReference>
<dbReference type="PROSITE" id="PS50011">
    <property type="entry name" value="PROTEIN_KINASE_DOM"/>
    <property type="match status" value="1"/>
</dbReference>
<protein>
    <submittedName>
        <fullName evidence="8">Serine/threonine protein kinase</fullName>
    </submittedName>
</protein>
<dbReference type="InterPro" id="IPR011009">
    <property type="entry name" value="Kinase-like_dom_sf"/>
</dbReference>
<dbReference type="Gene3D" id="1.10.510.10">
    <property type="entry name" value="Transferase(Phosphotransferase) domain 1"/>
    <property type="match status" value="1"/>
</dbReference>
<keyword evidence="8" id="KW-0614">Plasmid</keyword>
<evidence type="ECO:0000256" key="1">
    <source>
        <dbReference type="ARBA" id="ARBA00022679"/>
    </source>
</evidence>
<keyword evidence="2 5" id="KW-0547">Nucleotide-binding</keyword>
<dbReference type="Gene3D" id="3.30.200.20">
    <property type="entry name" value="Phosphorylase Kinase, domain 1"/>
    <property type="match status" value="1"/>
</dbReference>
<organism evidence="8 9">
    <name type="scientific">Lyngbya confervoides BDU141951</name>
    <dbReference type="NCBI Taxonomy" id="1574623"/>
    <lineage>
        <taxon>Bacteria</taxon>
        <taxon>Bacillati</taxon>
        <taxon>Cyanobacteriota</taxon>
        <taxon>Cyanophyceae</taxon>
        <taxon>Oscillatoriophycideae</taxon>
        <taxon>Oscillatoriales</taxon>
        <taxon>Microcoleaceae</taxon>
        <taxon>Lyngbya</taxon>
    </lineage>
</organism>
<dbReference type="Proteomes" id="UP000031561">
    <property type="component" value="Unassembled WGS sequence"/>
</dbReference>
<sequence>MTLLDRFFNKKSVEGAGGSDLNELELRPGQLLANRYLLSDMIGQGAMGRVFRAEDKLLGVSVAVKAMAQNLLNQQMIAKFSREAQMGAFLGHQNVNIVRVLDYGVHENQIPFYVMEYIYGVTLEAEIARTPLTVPRCLKLMEQVCAGLHSAHQGVLIDNRLYSVIHRDLKPGNIFITHNPSLGELAKILDFGIAEFFHPAHKAEEHRPMGTLAYSSAEQLQGQRLEPTADIYSLGVTMFEALTGHLPIQPETNTVPAWIHAHSTQPPRLIRDVSPGLEIPEALEDIILRCLVKDPKKRPQRVQAVLDTLKAISQDLGTASPVYAATAPSHSDILDEIFGTVDSAASLSFSGSIATKTLADASAFIPKSSNSIPDSAVQGKPAPRQEAIPEWAITLSWPSDKPIAEIVFAKFMHLPDQEGVGLWAMLANAKIQQQFLPHRHIEFLVELDPHPMLAWVTVLYNDNGKMRSLPCFLDLAESQWQGMLTTLIQQGEYWFILYDAATPDRPIQVSSLKLSAAQRQQLQQSLTAASQRQHSRMPQMSKQKLRDRYQQLKASLPEKLASR</sequence>
<dbReference type="AlphaFoldDB" id="A0ABD4T9H4"/>
<feature type="binding site" evidence="5">
    <location>
        <position position="65"/>
    </location>
    <ligand>
        <name>ATP</name>
        <dbReference type="ChEBI" id="CHEBI:30616"/>
    </ligand>
</feature>
<evidence type="ECO:0000259" key="7">
    <source>
        <dbReference type="PROSITE" id="PS50011"/>
    </source>
</evidence>
<dbReference type="InterPro" id="IPR017441">
    <property type="entry name" value="Protein_kinase_ATP_BS"/>
</dbReference>
<dbReference type="GO" id="GO:0005524">
    <property type="term" value="F:ATP binding"/>
    <property type="evidence" value="ECO:0007669"/>
    <property type="project" value="UniProtKB-UniRule"/>
</dbReference>
<geneLocation type="plasmid" evidence="8">
    <name>unnamed8</name>
</geneLocation>
<dbReference type="RefSeq" id="WP_166283602.1">
    <property type="nucleotide sequence ID" value="NZ_JTHE03000117.1"/>
</dbReference>
<dbReference type="InterPro" id="IPR000719">
    <property type="entry name" value="Prot_kinase_dom"/>
</dbReference>
<keyword evidence="1" id="KW-0808">Transferase</keyword>
<evidence type="ECO:0000313" key="8">
    <source>
        <dbReference type="EMBL" id="MCM1985251.1"/>
    </source>
</evidence>